<keyword evidence="2 5" id="KW-0812">Transmembrane</keyword>
<feature type="transmembrane region" description="Helical" evidence="5">
    <location>
        <begin position="147"/>
        <end position="168"/>
    </location>
</feature>
<evidence type="ECO:0000256" key="1">
    <source>
        <dbReference type="ARBA" id="ARBA00004141"/>
    </source>
</evidence>
<evidence type="ECO:0000256" key="3">
    <source>
        <dbReference type="ARBA" id="ARBA00022989"/>
    </source>
</evidence>
<keyword evidence="8" id="KW-1185">Reference proteome</keyword>
<dbReference type="AlphaFoldDB" id="A0A1X0J194"/>
<feature type="transmembrane region" description="Helical" evidence="5">
    <location>
        <begin position="91"/>
        <end position="111"/>
    </location>
</feature>
<dbReference type="Proteomes" id="UP000192534">
    <property type="component" value="Unassembled WGS sequence"/>
</dbReference>
<gene>
    <name evidence="7" type="ORF">BST42_09530</name>
</gene>
<feature type="domain" description="Ferric oxidoreductase" evidence="6">
    <location>
        <begin position="14"/>
        <end position="132"/>
    </location>
</feature>
<name>A0A1X0J194_MYCRH</name>
<evidence type="ECO:0000313" key="7">
    <source>
        <dbReference type="EMBL" id="ORB55004.1"/>
    </source>
</evidence>
<evidence type="ECO:0000313" key="8">
    <source>
        <dbReference type="Proteomes" id="UP000192534"/>
    </source>
</evidence>
<proteinExistence type="predicted"/>
<protein>
    <submittedName>
        <fullName evidence="7">Iron reductase</fullName>
    </submittedName>
</protein>
<evidence type="ECO:0000256" key="5">
    <source>
        <dbReference type="SAM" id="Phobius"/>
    </source>
</evidence>
<comment type="subcellular location">
    <subcellularLocation>
        <location evidence="1">Membrane</location>
        <topology evidence="1">Multi-pass membrane protein</topology>
    </subcellularLocation>
</comment>
<dbReference type="Pfam" id="PF01794">
    <property type="entry name" value="Ferric_reduct"/>
    <property type="match status" value="1"/>
</dbReference>
<feature type="transmembrane region" description="Helical" evidence="5">
    <location>
        <begin position="51"/>
        <end position="69"/>
    </location>
</feature>
<comment type="caution">
    <text evidence="7">The sequence shown here is derived from an EMBL/GenBank/DDBJ whole genome shotgun (WGS) entry which is preliminary data.</text>
</comment>
<evidence type="ECO:0000259" key="6">
    <source>
        <dbReference type="Pfam" id="PF01794"/>
    </source>
</evidence>
<sequence>MTNEALWALGRGNGVVALVFMTVSMALGIAARSGRPLLVLPRFAVSDVHRFAALSSTLLVALHIGLLFLDPYAKLKLIDIVVPFLGAYRPLWQGLGTVAVDVLAVVVITGLLRHRIGPRVFRLVHWATYSLWPVSMAHALGNGTDSGRVWFLAIAGGCAVVVAAALTWRLRANFNEYADA</sequence>
<evidence type="ECO:0000256" key="2">
    <source>
        <dbReference type="ARBA" id="ARBA00022692"/>
    </source>
</evidence>
<keyword evidence="4 5" id="KW-0472">Membrane</keyword>
<accession>A0A1X0J194</accession>
<keyword evidence="3 5" id="KW-1133">Transmembrane helix</keyword>
<evidence type="ECO:0000256" key="4">
    <source>
        <dbReference type="ARBA" id="ARBA00023136"/>
    </source>
</evidence>
<organism evidence="7 8">
    <name type="scientific">Mycolicibacterium rhodesiae</name>
    <name type="common">Mycobacterium rhodesiae</name>
    <dbReference type="NCBI Taxonomy" id="36814"/>
    <lineage>
        <taxon>Bacteria</taxon>
        <taxon>Bacillati</taxon>
        <taxon>Actinomycetota</taxon>
        <taxon>Actinomycetes</taxon>
        <taxon>Mycobacteriales</taxon>
        <taxon>Mycobacteriaceae</taxon>
        <taxon>Mycolicibacterium</taxon>
    </lineage>
</organism>
<dbReference type="OrthoDB" id="4827239at2"/>
<dbReference type="InterPro" id="IPR013130">
    <property type="entry name" value="Fe3_Rdtase_TM_dom"/>
</dbReference>
<reference evidence="7 8" key="1">
    <citation type="submission" date="2016-12" db="EMBL/GenBank/DDBJ databases">
        <title>The new phylogeny of genus Mycobacterium.</title>
        <authorList>
            <person name="Tortoli E."/>
            <person name="Trovato A."/>
            <person name="Cirillo D.M."/>
        </authorList>
    </citation>
    <scope>NUCLEOTIDE SEQUENCE [LARGE SCALE GENOMIC DNA]</scope>
    <source>
        <strain evidence="7 8">DSM 44223</strain>
    </source>
</reference>
<dbReference type="RefSeq" id="WP_083118307.1">
    <property type="nucleotide sequence ID" value="NZ_JACKUO010000022.1"/>
</dbReference>
<feature type="transmembrane region" description="Helical" evidence="5">
    <location>
        <begin position="12"/>
        <end position="31"/>
    </location>
</feature>
<dbReference type="EMBL" id="MVIH01000003">
    <property type="protein sequence ID" value="ORB55004.1"/>
    <property type="molecule type" value="Genomic_DNA"/>
</dbReference>